<comment type="catalytic activity">
    <reaction evidence="3 4">
        <text>[thioredoxin]-disulfide + L-methionine + H2O = L-methionine (S)-S-oxide + [thioredoxin]-dithiol</text>
        <dbReference type="Rhea" id="RHEA:19993"/>
        <dbReference type="Rhea" id="RHEA-COMP:10698"/>
        <dbReference type="Rhea" id="RHEA-COMP:10700"/>
        <dbReference type="ChEBI" id="CHEBI:15377"/>
        <dbReference type="ChEBI" id="CHEBI:29950"/>
        <dbReference type="ChEBI" id="CHEBI:50058"/>
        <dbReference type="ChEBI" id="CHEBI:57844"/>
        <dbReference type="ChEBI" id="CHEBI:58772"/>
        <dbReference type="EC" id="1.8.4.11"/>
    </reaction>
</comment>
<dbReference type="RefSeq" id="WP_076486360.1">
    <property type="nucleotide sequence ID" value="NZ_FTOG01000016.1"/>
</dbReference>
<dbReference type="AlphaFoldDB" id="A0A1N7QD60"/>
<dbReference type="PANTHER" id="PTHR43774:SF1">
    <property type="entry name" value="PEPTIDE METHIONINE SULFOXIDE REDUCTASE MSRA 2"/>
    <property type="match status" value="1"/>
</dbReference>
<dbReference type="InterPro" id="IPR002569">
    <property type="entry name" value="Met_Sox_Rdtase_MsrA_dom"/>
</dbReference>
<dbReference type="InterPro" id="IPR036509">
    <property type="entry name" value="Met_Sox_Rdtase_MsrA_sf"/>
</dbReference>
<dbReference type="HAMAP" id="MF_01401">
    <property type="entry name" value="MsrA"/>
    <property type="match status" value="1"/>
</dbReference>
<dbReference type="OrthoDB" id="4174719at2"/>
<reference evidence="8" key="1">
    <citation type="submission" date="2017-01" db="EMBL/GenBank/DDBJ databases">
        <authorList>
            <person name="Varghese N."/>
            <person name="Submissions S."/>
        </authorList>
    </citation>
    <scope>NUCLEOTIDE SEQUENCE [LARGE SCALE GENOMIC DNA]</scope>
    <source>
        <strain evidence="8">DSM 19945</strain>
    </source>
</reference>
<name>A0A1N7QD60_9RHOB</name>
<feature type="chain" id="PRO_5013337815" description="Peptide methionine sulfoxide reductase MsrA" evidence="5">
    <location>
        <begin position="21"/>
        <end position="223"/>
    </location>
</feature>
<dbReference type="SUPFAM" id="SSF55068">
    <property type="entry name" value="Peptide methionine sulfoxide reductase"/>
    <property type="match status" value="1"/>
</dbReference>
<evidence type="ECO:0000256" key="3">
    <source>
        <dbReference type="ARBA" id="ARBA00048782"/>
    </source>
</evidence>
<evidence type="ECO:0000259" key="6">
    <source>
        <dbReference type="Pfam" id="PF01625"/>
    </source>
</evidence>
<gene>
    <name evidence="4" type="primary">msrA</name>
    <name evidence="7" type="ORF">SAMN05421580_11613</name>
</gene>
<evidence type="ECO:0000313" key="7">
    <source>
        <dbReference type="EMBL" id="SIT20726.1"/>
    </source>
</evidence>
<dbReference type="PANTHER" id="PTHR43774">
    <property type="entry name" value="PEPTIDE METHIONINE SULFOXIDE REDUCTASE"/>
    <property type="match status" value="1"/>
</dbReference>
<dbReference type="GO" id="GO:0008113">
    <property type="term" value="F:peptide-methionine (S)-S-oxide reductase activity"/>
    <property type="evidence" value="ECO:0007669"/>
    <property type="project" value="UniProtKB-UniRule"/>
</dbReference>
<sequence length="223" mass="24232">MKRPILALALILSLGQPVLAKEGVAIPAPTASIAEAGPQTAVFAGGCFWGVQGVFQHTKGVISATSGYAGGAAGTANYKQVSRGTTAHAEAVQVVYDPAQVSYGDLLQIFFSVAHDPTQLNRQGPDWGTQYRSALFPMTEEQEQLAKDYIGQLNRARVYDAAIVTKLEGAQPFYPAEDYHQNFLARNPMHPYIVQEDLPKIEALKRLFPQEFQATPVLLDLTN</sequence>
<keyword evidence="5" id="KW-0732">Signal</keyword>
<protein>
    <recommendedName>
        <fullName evidence="4">Peptide methionine sulfoxide reductase MsrA</fullName>
        <shortName evidence="4">Protein-methionine-S-oxide reductase</shortName>
        <ecNumber evidence="4">1.8.4.11</ecNumber>
    </recommendedName>
    <alternativeName>
        <fullName evidence="4">Peptide-methionine (S)-S-oxide reductase</fullName>
        <shortName evidence="4">Peptide Met(O) reductase</shortName>
    </alternativeName>
</protein>
<dbReference type="GO" id="GO:0033744">
    <property type="term" value="F:L-methionine:thioredoxin-disulfide S-oxidoreductase activity"/>
    <property type="evidence" value="ECO:0007669"/>
    <property type="project" value="RHEA"/>
</dbReference>
<proteinExistence type="inferred from homology"/>
<organism evidence="7 8">
    <name type="scientific">Rhodobacter aestuarii</name>
    <dbReference type="NCBI Taxonomy" id="453582"/>
    <lineage>
        <taxon>Bacteria</taxon>
        <taxon>Pseudomonadati</taxon>
        <taxon>Pseudomonadota</taxon>
        <taxon>Alphaproteobacteria</taxon>
        <taxon>Rhodobacterales</taxon>
        <taxon>Rhodobacter group</taxon>
        <taxon>Rhodobacter</taxon>
    </lineage>
</organism>
<feature type="signal peptide" evidence="5">
    <location>
        <begin position="1"/>
        <end position="20"/>
    </location>
</feature>
<dbReference type="Proteomes" id="UP000186221">
    <property type="component" value="Unassembled WGS sequence"/>
</dbReference>
<accession>A0A1N7QD60</accession>
<evidence type="ECO:0000256" key="5">
    <source>
        <dbReference type="SAM" id="SignalP"/>
    </source>
</evidence>
<evidence type="ECO:0000256" key="4">
    <source>
        <dbReference type="HAMAP-Rule" id="MF_01401"/>
    </source>
</evidence>
<feature type="domain" description="Peptide methionine sulphoxide reductase MsrA" evidence="6">
    <location>
        <begin position="40"/>
        <end position="192"/>
    </location>
</feature>
<evidence type="ECO:0000256" key="2">
    <source>
        <dbReference type="ARBA" id="ARBA00047806"/>
    </source>
</evidence>
<comment type="function">
    <text evidence="4">Has an important function as a repair enzyme for proteins that have been inactivated by oxidation. Catalyzes the reversible oxidation-reduction of methionine sulfoxide in proteins to methionine.</text>
</comment>
<evidence type="ECO:0000313" key="8">
    <source>
        <dbReference type="Proteomes" id="UP000186221"/>
    </source>
</evidence>
<keyword evidence="1 4" id="KW-0560">Oxidoreductase</keyword>
<keyword evidence="8" id="KW-1185">Reference proteome</keyword>
<dbReference type="Pfam" id="PF01625">
    <property type="entry name" value="PMSR"/>
    <property type="match status" value="1"/>
</dbReference>
<dbReference type="STRING" id="453582.SAMN05421580_11613"/>
<feature type="active site" evidence="4">
    <location>
        <position position="47"/>
    </location>
</feature>
<comment type="similarity">
    <text evidence="4">Belongs to the MsrA Met sulfoxide reductase family.</text>
</comment>
<evidence type="ECO:0000256" key="1">
    <source>
        <dbReference type="ARBA" id="ARBA00023002"/>
    </source>
</evidence>
<dbReference type="EC" id="1.8.4.11" evidence="4"/>
<comment type="catalytic activity">
    <reaction evidence="2 4">
        <text>L-methionyl-[protein] + [thioredoxin]-disulfide + H2O = L-methionyl-(S)-S-oxide-[protein] + [thioredoxin]-dithiol</text>
        <dbReference type="Rhea" id="RHEA:14217"/>
        <dbReference type="Rhea" id="RHEA-COMP:10698"/>
        <dbReference type="Rhea" id="RHEA-COMP:10700"/>
        <dbReference type="Rhea" id="RHEA-COMP:12313"/>
        <dbReference type="Rhea" id="RHEA-COMP:12315"/>
        <dbReference type="ChEBI" id="CHEBI:15377"/>
        <dbReference type="ChEBI" id="CHEBI:16044"/>
        <dbReference type="ChEBI" id="CHEBI:29950"/>
        <dbReference type="ChEBI" id="CHEBI:44120"/>
        <dbReference type="ChEBI" id="CHEBI:50058"/>
        <dbReference type="EC" id="1.8.4.11"/>
    </reaction>
</comment>
<dbReference type="NCBIfam" id="TIGR00401">
    <property type="entry name" value="msrA"/>
    <property type="match status" value="1"/>
</dbReference>
<dbReference type="Gene3D" id="3.30.1060.10">
    <property type="entry name" value="Peptide methionine sulphoxide reductase MsrA"/>
    <property type="match status" value="1"/>
</dbReference>
<dbReference type="EMBL" id="FTOG01000016">
    <property type="protein sequence ID" value="SIT20726.1"/>
    <property type="molecule type" value="Genomic_DNA"/>
</dbReference>